<comment type="caution">
    <text evidence="2">The sequence shown here is derived from an EMBL/GenBank/DDBJ whole genome shotgun (WGS) entry which is preliminary data.</text>
</comment>
<feature type="transmembrane region" description="Helical" evidence="1">
    <location>
        <begin position="6"/>
        <end position="23"/>
    </location>
</feature>
<reference evidence="2 3" key="1">
    <citation type="submission" date="2016-05" db="EMBL/GenBank/DDBJ databases">
        <title>Microbial solvent formation.</title>
        <authorList>
            <person name="Poehlein A."/>
            <person name="Montoya Solano J.D."/>
            <person name="Flitsch S."/>
            <person name="Krabben P."/>
            <person name="Duerre P."/>
            <person name="Daniel R."/>
        </authorList>
    </citation>
    <scope>NUCLEOTIDE SEQUENCE [LARGE SCALE GENOMIC DNA]</scope>
    <source>
        <strain evidence="2 3">DSM 53</strain>
    </source>
</reference>
<sequence>MDIILVLKQMIILSILMIVGYLANKKKIMTTESDKFRKQKQRFINI</sequence>
<gene>
    <name evidence="2" type="ORF">CLBCK_44860</name>
</gene>
<organism evidence="2 3">
    <name type="scientific">Clostridium beijerinckii</name>
    <name type="common">Clostridium MP</name>
    <dbReference type="NCBI Taxonomy" id="1520"/>
    <lineage>
        <taxon>Bacteria</taxon>
        <taxon>Bacillati</taxon>
        <taxon>Bacillota</taxon>
        <taxon>Clostridia</taxon>
        <taxon>Eubacteriales</taxon>
        <taxon>Clostridiaceae</taxon>
        <taxon>Clostridium</taxon>
    </lineage>
</organism>
<dbReference type="Proteomes" id="UP000190973">
    <property type="component" value="Unassembled WGS sequence"/>
</dbReference>
<keyword evidence="1" id="KW-1133">Transmembrane helix</keyword>
<name>A0A1S8RQX7_CLOBE</name>
<evidence type="ECO:0000256" key="1">
    <source>
        <dbReference type="SAM" id="Phobius"/>
    </source>
</evidence>
<evidence type="ECO:0000313" key="2">
    <source>
        <dbReference type="EMBL" id="OOM55604.1"/>
    </source>
</evidence>
<dbReference type="EMBL" id="LZZI01000139">
    <property type="protein sequence ID" value="OOM55604.1"/>
    <property type="molecule type" value="Genomic_DNA"/>
</dbReference>
<keyword evidence="1" id="KW-0812">Transmembrane</keyword>
<proteinExistence type="predicted"/>
<evidence type="ECO:0000313" key="3">
    <source>
        <dbReference type="Proteomes" id="UP000190973"/>
    </source>
</evidence>
<protein>
    <submittedName>
        <fullName evidence="2">Uncharacterized protein</fullName>
    </submittedName>
</protein>
<dbReference type="AlphaFoldDB" id="A0A1S8RQX7"/>
<keyword evidence="1" id="KW-0472">Membrane</keyword>
<dbReference type="RefSeq" id="WP_173715138.1">
    <property type="nucleotide sequence ID" value="NZ_JABTAE010000001.1"/>
</dbReference>
<accession>A0A1S8RQX7</accession>